<protein>
    <submittedName>
        <fullName evidence="1">Uncharacterized protein</fullName>
    </submittedName>
</protein>
<evidence type="ECO:0000313" key="1">
    <source>
        <dbReference type="EMBL" id="PIZ86137.1"/>
    </source>
</evidence>
<dbReference type="Proteomes" id="UP000229132">
    <property type="component" value="Unassembled WGS sequence"/>
</dbReference>
<dbReference type="EMBL" id="PFOX01000019">
    <property type="protein sequence ID" value="PIZ86137.1"/>
    <property type="molecule type" value="Genomic_DNA"/>
</dbReference>
<accession>A0A2J0MPF3</accession>
<comment type="caution">
    <text evidence="1">The sequence shown here is derived from an EMBL/GenBank/DDBJ whole genome shotgun (WGS) entry which is preliminary data.</text>
</comment>
<reference evidence="2" key="1">
    <citation type="submission" date="2017-09" db="EMBL/GenBank/DDBJ databases">
        <title>Depth-based differentiation of microbial function through sediment-hosted aquifers and enrichment of novel symbionts in the deep terrestrial subsurface.</title>
        <authorList>
            <person name="Probst A.J."/>
            <person name="Ladd B."/>
            <person name="Jarett J.K."/>
            <person name="Geller-Mcgrath D.E."/>
            <person name="Sieber C.M.K."/>
            <person name="Emerson J.B."/>
            <person name="Anantharaman K."/>
            <person name="Thomas B.C."/>
            <person name="Malmstrom R."/>
            <person name="Stieglmeier M."/>
            <person name="Klingl A."/>
            <person name="Woyke T."/>
            <person name="Ryan C.M."/>
            <person name="Banfield J.F."/>
        </authorList>
    </citation>
    <scope>NUCLEOTIDE SEQUENCE [LARGE SCALE GENOMIC DNA]</scope>
</reference>
<sequence>MWKPKYSVSNRLLKNLTKIAEIKTGLSGRKLPKVVFVDMWKAAQDLSTHASTSIEGNPLPLTEVKAVLKGRPKRARDSEREVMNYNQILIWLDNEIGKG</sequence>
<dbReference type="InterPro" id="IPR036597">
    <property type="entry name" value="Fido-like_dom_sf"/>
</dbReference>
<evidence type="ECO:0000313" key="2">
    <source>
        <dbReference type="Proteomes" id="UP000229132"/>
    </source>
</evidence>
<dbReference type="Gene3D" id="1.10.3290.10">
    <property type="entry name" value="Fido-like domain"/>
    <property type="match status" value="1"/>
</dbReference>
<gene>
    <name evidence="1" type="ORF">COX94_01025</name>
</gene>
<name>A0A2J0MPF3_9BACT</name>
<feature type="non-terminal residue" evidence="1">
    <location>
        <position position="99"/>
    </location>
</feature>
<dbReference type="AlphaFoldDB" id="A0A2J0MPF3"/>
<proteinExistence type="predicted"/>
<organism evidence="1 2">
    <name type="scientific">Candidatus Nomurabacteria bacterium CG_4_10_14_0_2_um_filter_33_9</name>
    <dbReference type="NCBI Taxonomy" id="1974728"/>
    <lineage>
        <taxon>Bacteria</taxon>
        <taxon>Candidatus Nomuraibacteriota</taxon>
    </lineage>
</organism>